<reference evidence="2" key="1">
    <citation type="submission" date="2020-02" db="EMBL/GenBank/DDBJ databases">
        <authorList>
            <person name="Meier V. D."/>
        </authorList>
    </citation>
    <scope>NUCLEOTIDE SEQUENCE</scope>
    <source>
        <strain evidence="2">AVDCRST_MAG91</strain>
    </source>
</reference>
<feature type="non-terminal residue" evidence="2">
    <location>
        <position position="1"/>
    </location>
</feature>
<feature type="non-terminal residue" evidence="2">
    <location>
        <position position="33"/>
    </location>
</feature>
<gene>
    <name evidence="2" type="ORF">AVDCRST_MAG91-3630</name>
</gene>
<organism evidence="2">
    <name type="scientific">uncultured Sphingomonadaceae bacterium</name>
    <dbReference type="NCBI Taxonomy" id="169976"/>
    <lineage>
        <taxon>Bacteria</taxon>
        <taxon>Pseudomonadati</taxon>
        <taxon>Pseudomonadota</taxon>
        <taxon>Alphaproteobacteria</taxon>
        <taxon>Sphingomonadales</taxon>
        <taxon>Sphingomonadaceae</taxon>
        <taxon>environmental samples</taxon>
    </lineage>
</organism>
<evidence type="ECO:0000256" key="1">
    <source>
        <dbReference type="SAM" id="MobiDB-lite"/>
    </source>
</evidence>
<accession>A0A6J4U339</accession>
<dbReference type="EMBL" id="CADCVX010000635">
    <property type="protein sequence ID" value="CAA9538790.1"/>
    <property type="molecule type" value="Genomic_DNA"/>
</dbReference>
<proteinExistence type="predicted"/>
<protein>
    <submittedName>
        <fullName evidence="2">Uncharacterized protein</fullName>
    </submittedName>
</protein>
<evidence type="ECO:0000313" key="2">
    <source>
        <dbReference type="EMBL" id="CAA9538790.1"/>
    </source>
</evidence>
<dbReference type="AlphaFoldDB" id="A0A6J4U339"/>
<name>A0A6J4U339_9SPHN</name>
<sequence>AGGLRPGGRREGEHRRRGGAQDQRFQAHRSAPL</sequence>
<feature type="region of interest" description="Disordered" evidence="1">
    <location>
        <begin position="1"/>
        <end position="33"/>
    </location>
</feature>